<accession>A0ABT1C1Z5</accession>
<proteinExistence type="predicted"/>
<evidence type="ECO:0000313" key="2">
    <source>
        <dbReference type="Proteomes" id="UP001204015"/>
    </source>
</evidence>
<organism evidence="1 2">
    <name type="scientific">Segatella cerevisiae</name>
    <dbReference type="NCBI Taxonomy" id="2053716"/>
    <lineage>
        <taxon>Bacteria</taxon>
        <taxon>Pseudomonadati</taxon>
        <taxon>Bacteroidota</taxon>
        <taxon>Bacteroidia</taxon>
        <taxon>Bacteroidales</taxon>
        <taxon>Prevotellaceae</taxon>
        <taxon>Segatella</taxon>
    </lineage>
</organism>
<dbReference type="EMBL" id="JAMXLY010000071">
    <property type="protein sequence ID" value="MCO6026538.1"/>
    <property type="molecule type" value="Genomic_DNA"/>
</dbReference>
<sequence length="82" mass="9482">MIQGTTDLEKLLFLYKTEGKNMSIQTFCVNSGLNYRAFDKSGQLTIDLNLFSFIRNKKSKILWSALFIGRGHQLDTNHKPWV</sequence>
<name>A0ABT1C1Z5_9BACT</name>
<reference evidence="1 2" key="1">
    <citation type="submission" date="2022-06" db="EMBL/GenBank/DDBJ databases">
        <title>A taxonomic note on the genus Prevotella: Description of four novel genera and emended description of the genera Hallella and Xylanibacter.</title>
        <authorList>
            <person name="Hitch T.C.A."/>
        </authorList>
    </citation>
    <scope>NUCLEOTIDE SEQUENCE [LARGE SCALE GENOMIC DNA]</scope>
    <source>
        <strain evidence="1 2">DSM 100619</strain>
    </source>
</reference>
<evidence type="ECO:0000313" key="1">
    <source>
        <dbReference type="EMBL" id="MCO6026538.1"/>
    </source>
</evidence>
<dbReference type="RefSeq" id="WP_252761888.1">
    <property type="nucleotide sequence ID" value="NZ_JAMXLY010000071.1"/>
</dbReference>
<protein>
    <submittedName>
        <fullName evidence="1">Uncharacterized protein</fullName>
    </submittedName>
</protein>
<gene>
    <name evidence="1" type="ORF">NG821_11955</name>
</gene>
<dbReference type="Proteomes" id="UP001204015">
    <property type="component" value="Unassembled WGS sequence"/>
</dbReference>
<keyword evidence="2" id="KW-1185">Reference proteome</keyword>
<comment type="caution">
    <text evidence="1">The sequence shown here is derived from an EMBL/GenBank/DDBJ whole genome shotgun (WGS) entry which is preliminary data.</text>
</comment>